<gene>
    <name evidence="2" type="ORF">CFD26_104590</name>
</gene>
<reference evidence="2 3" key="1">
    <citation type="submission" date="2018-08" db="EMBL/GenBank/DDBJ databases">
        <title>Draft genome sequences of two Aspergillus turcosus clinical strains isolated from bronchoalveolar lavage fluid: one azole-susceptible and the other azole-resistant.</title>
        <authorList>
            <person name="Parent-Michaud M."/>
            <person name="Dufresne P.J."/>
            <person name="Fournier E."/>
            <person name="Martineau C."/>
            <person name="Moreira S."/>
            <person name="Perkins V."/>
            <person name="De Repentigny L."/>
            <person name="Dufresne S.F."/>
        </authorList>
    </citation>
    <scope>NUCLEOTIDE SEQUENCE [LARGE SCALE GENOMIC DNA]</scope>
    <source>
        <strain evidence="2">HMR AF 1038</strain>
    </source>
</reference>
<organism evidence="2 3">
    <name type="scientific">Aspergillus turcosus</name>
    <dbReference type="NCBI Taxonomy" id="1245748"/>
    <lineage>
        <taxon>Eukaryota</taxon>
        <taxon>Fungi</taxon>
        <taxon>Dikarya</taxon>
        <taxon>Ascomycota</taxon>
        <taxon>Pezizomycotina</taxon>
        <taxon>Eurotiomycetes</taxon>
        <taxon>Eurotiomycetidae</taxon>
        <taxon>Eurotiales</taxon>
        <taxon>Aspergillaceae</taxon>
        <taxon>Aspergillus</taxon>
        <taxon>Aspergillus subgen. Fumigati</taxon>
    </lineage>
</organism>
<dbReference type="PANTHER" id="PTHR31723:SF10">
    <property type="entry name" value="PATHOGEN-RELATED PROTEIN"/>
    <property type="match status" value="1"/>
</dbReference>
<comment type="caution">
    <text evidence="2">The sequence shown here is derived from an EMBL/GenBank/DDBJ whole genome shotgun (WGS) entry which is preliminary data.</text>
</comment>
<dbReference type="InterPro" id="IPR053218">
    <property type="entry name" value="Pathogen-related_defense"/>
</dbReference>
<dbReference type="EMBL" id="NIDN02000129">
    <property type="protein sequence ID" value="RLL95986.1"/>
    <property type="molecule type" value="Genomic_DNA"/>
</dbReference>
<dbReference type="AlphaFoldDB" id="A0A421D1H5"/>
<sequence length="227" mass="26048">MQVVRVPRIGANGAQIRLIPVRLSFWRRRSSNTKQLTHQAGSLPDLVFSLVKTWEIEASSKTSLGDWRTIDHNKYTFSLNGGPPQTGDHMLRVGTYNALLTSSSYYDPEHNDFSTSHMVFKRMMPTFAWEVLEWRRKGHYGLIDIQGIVIARVNSSLQLKIDVWVDPMNMFRQIAREETVEGETKGPVEAGSMSRPRPWDRLERASCPMGGNERMDQSLDKHRDTMI</sequence>
<feature type="compositionally biased region" description="Basic and acidic residues" evidence="1">
    <location>
        <begin position="213"/>
        <end position="227"/>
    </location>
</feature>
<proteinExistence type="predicted"/>
<keyword evidence="3" id="KW-1185">Reference proteome</keyword>
<feature type="region of interest" description="Disordered" evidence="1">
    <location>
        <begin position="180"/>
        <end position="227"/>
    </location>
</feature>
<protein>
    <submittedName>
        <fullName evidence="2">Uncharacterized protein</fullName>
    </submittedName>
</protein>
<accession>A0A421D1H5</accession>
<dbReference type="Proteomes" id="UP000215289">
    <property type="component" value="Unassembled WGS sequence"/>
</dbReference>
<evidence type="ECO:0000256" key="1">
    <source>
        <dbReference type="SAM" id="MobiDB-lite"/>
    </source>
</evidence>
<evidence type="ECO:0000313" key="2">
    <source>
        <dbReference type="EMBL" id="RLL95986.1"/>
    </source>
</evidence>
<evidence type="ECO:0000313" key="3">
    <source>
        <dbReference type="Proteomes" id="UP000215289"/>
    </source>
</evidence>
<name>A0A421D1H5_9EURO</name>
<dbReference type="OrthoDB" id="65445at2759"/>
<dbReference type="PANTHER" id="PTHR31723">
    <property type="entry name" value="PATHOGENESIS-RELATED FAMILY PROTEIN"/>
    <property type="match status" value="1"/>
</dbReference>